<feature type="transmembrane region" description="Helical" evidence="7">
    <location>
        <begin position="291"/>
        <end position="310"/>
    </location>
</feature>
<dbReference type="SUPFAM" id="SSF51735">
    <property type="entry name" value="NAD(P)-binding Rossmann-fold domains"/>
    <property type="match status" value="1"/>
</dbReference>
<keyword evidence="7" id="KW-1133">Transmembrane helix</keyword>
<protein>
    <recommendedName>
        <fullName evidence="12">Alcohol dehydrogenase</fullName>
    </recommendedName>
</protein>
<sequence>MAPRKRAMSTVDGIPTETPSSKLSKEVSHYVSPRTRESKLPSAIRLPLTILLSLSLNILLYGLATDFIRDLTAISRLDADWATALFLFGSKVGELILAWTAGFDGYDVAALALLTHAPFYYLLLTFYTITPTTVSLCMAIDLLATSVPFYLLRGSSAFHQAHAPRGSVANRSVIEDLPIQIVTSVLGAGVYAVVILSAYHTFLRTWLILHFNNLPSLAAAYDAQFFLLVLVFLPVGVASKIFLFTPAAAARRDAADVVNTQFDAETATLSETFWYNVWGYSKRVRILISRTLFLAGITGVSTAVRTFASIDGVELAGAIGWASTCVVASLLSGATFAWVTGSEVLSGHEFTGFVQDVGSEVRNFKRGDHVVCPFTISCSECFYCKEGHTSRCAQSKLLGSAVLDGAQAEYVRIPLADATLVRAPETIGDQALVLMADIFPTGFFAAQNAFKHFTKDQIADLTIAVIGCGPVGLCALINAQEYKPKHILAIDSVPSRLDQAKTLGAEPWNFKDDMDGLRNRIKELTDGRGLDVAIEVVGLSPALGTAVELVRPWGVISSIGVHNAEVPFTAKQAYDKNLRIQFGRCPVRAIFSEALKILEKNQGRLGFMTDKIMPLTSALEGYDLFNDMKAQKVVFTTALADEADKQKY</sequence>
<dbReference type="GO" id="GO:0008270">
    <property type="term" value="F:zinc ion binding"/>
    <property type="evidence" value="ECO:0007669"/>
    <property type="project" value="InterPro"/>
</dbReference>
<comment type="cofactor">
    <cofactor evidence="1 5">
        <name>Zn(2+)</name>
        <dbReference type="ChEBI" id="CHEBI:29105"/>
    </cofactor>
</comment>
<evidence type="ECO:0000256" key="2">
    <source>
        <dbReference type="ARBA" id="ARBA00022723"/>
    </source>
</evidence>
<dbReference type="InterPro" id="IPR011032">
    <property type="entry name" value="GroES-like_sf"/>
</dbReference>
<dbReference type="GO" id="GO:0016491">
    <property type="term" value="F:oxidoreductase activity"/>
    <property type="evidence" value="ECO:0007669"/>
    <property type="project" value="UniProtKB-KW"/>
</dbReference>
<evidence type="ECO:0000313" key="10">
    <source>
        <dbReference type="EMBL" id="CAF9911358.1"/>
    </source>
</evidence>
<accession>A0A8H3ETE9</accession>
<evidence type="ECO:0000313" key="11">
    <source>
        <dbReference type="Proteomes" id="UP000664169"/>
    </source>
</evidence>
<keyword evidence="7" id="KW-0812">Transmembrane</keyword>
<keyword evidence="3 5" id="KW-0862">Zinc</keyword>
<comment type="caution">
    <text evidence="10">The sequence shown here is derived from an EMBL/GenBank/DDBJ whole genome shotgun (WGS) entry which is preliminary data.</text>
</comment>
<evidence type="ECO:0000256" key="4">
    <source>
        <dbReference type="ARBA" id="ARBA00023002"/>
    </source>
</evidence>
<evidence type="ECO:0000259" key="8">
    <source>
        <dbReference type="Pfam" id="PF00107"/>
    </source>
</evidence>
<evidence type="ECO:0008006" key="12">
    <source>
        <dbReference type="Google" id="ProtNLM"/>
    </source>
</evidence>
<proteinExistence type="inferred from homology"/>
<keyword evidence="2 5" id="KW-0479">Metal-binding</keyword>
<keyword evidence="11" id="KW-1185">Reference proteome</keyword>
<dbReference type="Gene3D" id="3.90.180.10">
    <property type="entry name" value="Medium-chain alcohol dehydrogenases, catalytic domain"/>
    <property type="match status" value="1"/>
</dbReference>
<dbReference type="Proteomes" id="UP000664169">
    <property type="component" value="Unassembled WGS sequence"/>
</dbReference>
<feature type="transmembrane region" description="Helical" evidence="7">
    <location>
        <begin position="223"/>
        <end position="243"/>
    </location>
</feature>
<feature type="domain" description="Alcohol dehydrogenase-like N-terminal" evidence="9">
    <location>
        <begin position="343"/>
        <end position="417"/>
    </location>
</feature>
<keyword evidence="4" id="KW-0560">Oxidoreductase</keyword>
<dbReference type="PANTHER" id="PTHR42813">
    <property type="entry name" value="ZINC-TYPE ALCOHOL DEHYDROGENASE-LIKE"/>
    <property type="match status" value="1"/>
</dbReference>
<dbReference type="PROSITE" id="PS00059">
    <property type="entry name" value="ADH_ZINC"/>
    <property type="match status" value="1"/>
</dbReference>
<dbReference type="EMBL" id="CAJPDQ010000006">
    <property type="protein sequence ID" value="CAF9911358.1"/>
    <property type="molecule type" value="Genomic_DNA"/>
</dbReference>
<dbReference type="InterPro" id="IPR013149">
    <property type="entry name" value="ADH-like_C"/>
</dbReference>
<dbReference type="OrthoDB" id="442947at2759"/>
<keyword evidence="7" id="KW-0472">Membrane</keyword>
<organism evidence="10 11">
    <name type="scientific">Gomphillus americanus</name>
    <dbReference type="NCBI Taxonomy" id="1940652"/>
    <lineage>
        <taxon>Eukaryota</taxon>
        <taxon>Fungi</taxon>
        <taxon>Dikarya</taxon>
        <taxon>Ascomycota</taxon>
        <taxon>Pezizomycotina</taxon>
        <taxon>Lecanoromycetes</taxon>
        <taxon>OSLEUM clade</taxon>
        <taxon>Ostropomycetidae</taxon>
        <taxon>Ostropales</taxon>
        <taxon>Graphidaceae</taxon>
        <taxon>Gomphilloideae</taxon>
        <taxon>Gomphillus</taxon>
    </lineage>
</organism>
<dbReference type="InterPro" id="IPR002328">
    <property type="entry name" value="ADH_Zn_CS"/>
</dbReference>
<dbReference type="AlphaFoldDB" id="A0A8H3ETE9"/>
<dbReference type="InterPro" id="IPR036291">
    <property type="entry name" value="NAD(P)-bd_dom_sf"/>
</dbReference>
<dbReference type="InterPro" id="IPR013154">
    <property type="entry name" value="ADH-like_N"/>
</dbReference>
<feature type="transmembrane region" description="Helical" evidence="7">
    <location>
        <begin position="43"/>
        <end position="61"/>
    </location>
</feature>
<dbReference type="Pfam" id="PF00107">
    <property type="entry name" value="ADH_zinc_N"/>
    <property type="match status" value="1"/>
</dbReference>
<feature type="domain" description="Alcohol dehydrogenase-like C-terminal" evidence="8">
    <location>
        <begin position="470"/>
        <end position="598"/>
    </location>
</feature>
<dbReference type="PANTHER" id="PTHR42813:SF2">
    <property type="entry name" value="DEHYDROGENASE, ZINC-CONTAINING, PUTATIVE (AFU_ORTHOLOGUE AFUA_2G02810)-RELATED"/>
    <property type="match status" value="1"/>
</dbReference>
<comment type="similarity">
    <text evidence="5">Belongs to the zinc-containing alcohol dehydrogenase family.</text>
</comment>
<dbReference type="Pfam" id="PF08240">
    <property type="entry name" value="ADH_N"/>
    <property type="match status" value="1"/>
</dbReference>
<dbReference type="SUPFAM" id="SSF50129">
    <property type="entry name" value="GroES-like"/>
    <property type="match status" value="1"/>
</dbReference>
<feature type="transmembrane region" description="Helical" evidence="7">
    <location>
        <begin position="181"/>
        <end position="203"/>
    </location>
</feature>
<dbReference type="Gene3D" id="3.40.50.720">
    <property type="entry name" value="NAD(P)-binding Rossmann-like Domain"/>
    <property type="match status" value="1"/>
</dbReference>
<evidence type="ECO:0000256" key="5">
    <source>
        <dbReference type="RuleBase" id="RU361277"/>
    </source>
</evidence>
<evidence type="ECO:0000256" key="6">
    <source>
        <dbReference type="SAM" id="MobiDB-lite"/>
    </source>
</evidence>
<evidence type="ECO:0000256" key="7">
    <source>
        <dbReference type="SAM" id="Phobius"/>
    </source>
</evidence>
<feature type="transmembrane region" description="Helical" evidence="7">
    <location>
        <begin position="108"/>
        <end position="127"/>
    </location>
</feature>
<evidence type="ECO:0000256" key="3">
    <source>
        <dbReference type="ARBA" id="ARBA00022833"/>
    </source>
</evidence>
<evidence type="ECO:0000259" key="9">
    <source>
        <dbReference type="Pfam" id="PF08240"/>
    </source>
</evidence>
<name>A0A8H3ETE9_9LECA</name>
<feature type="transmembrane region" description="Helical" evidence="7">
    <location>
        <begin position="316"/>
        <end position="339"/>
    </location>
</feature>
<reference evidence="10" key="1">
    <citation type="submission" date="2021-03" db="EMBL/GenBank/DDBJ databases">
        <authorList>
            <person name="Tagirdzhanova G."/>
        </authorList>
    </citation>
    <scope>NUCLEOTIDE SEQUENCE</scope>
</reference>
<evidence type="ECO:0000256" key="1">
    <source>
        <dbReference type="ARBA" id="ARBA00001947"/>
    </source>
</evidence>
<gene>
    <name evidence="10" type="ORF">GOMPHAMPRED_007384</name>
</gene>
<feature type="region of interest" description="Disordered" evidence="6">
    <location>
        <begin position="1"/>
        <end position="21"/>
    </location>
</feature>